<dbReference type="AlphaFoldDB" id="A0A1M5XMG8"/>
<keyword evidence="3" id="KW-0378">Hydrolase</keyword>
<dbReference type="EMBL" id="QOVN01000002">
    <property type="protein sequence ID" value="RXG30127.1"/>
    <property type="molecule type" value="Genomic_DNA"/>
</dbReference>
<keyword evidence="5" id="KW-1185">Reference proteome</keyword>
<organism evidence="3 4">
    <name type="scientific">Leeuwenhoekiella palythoae</name>
    <dbReference type="NCBI Taxonomy" id="573501"/>
    <lineage>
        <taxon>Bacteria</taxon>
        <taxon>Pseudomonadati</taxon>
        <taxon>Bacteroidota</taxon>
        <taxon>Flavobacteriia</taxon>
        <taxon>Flavobacteriales</taxon>
        <taxon>Flavobacteriaceae</taxon>
        <taxon>Leeuwenhoekiella</taxon>
    </lineage>
</organism>
<dbReference type="PANTHER" id="PTHR33490:SF1">
    <property type="entry name" value="SLL1233 PROTEIN"/>
    <property type="match status" value="1"/>
</dbReference>
<dbReference type="EMBL" id="FQXT01000003">
    <property type="protein sequence ID" value="SHI00738.1"/>
    <property type="molecule type" value="Genomic_DNA"/>
</dbReference>
<dbReference type="InterPro" id="IPR002931">
    <property type="entry name" value="Transglutaminase-like"/>
</dbReference>
<evidence type="ECO:0000313" key="5">
    <source>
        <dbReference type="Proteomes" id="UP000290037"/>
    </source>
</evidence>
<keyword evidence="3" id="KW-0645">Protease</keyword>
<dbReference type="PANTHER" id="PTHR33490">
    <property type="entry name" value="BLR5614 PROTEIN-RELATED"/>
    <property type="match status" value="1"/>
</dbReference>
<dbReference type="Pfam" id="PF01841">
    <property type="entry name" value="Transglut_core"/>
    <property type="match status" value="1"/>
</dbReference>
<proteinExistence type="predicted"/>
<dbReference type="SMART" id="SM00460">
    <property type="entry name" value="TGc"/>
    <property type="match status" value="1"/>
</dbReference>
<dbReference type="STRING" id="573501.SAMN04487999_1582"/>
<dbReference type="Proteomes" id="UP000290037">
    <property type="component" value="Unassembled WGS sequence"/>
</dbReference>
<accession>A0A1M5XMG8</accession>
<protein>
    <submittedName>
        <fullName evidence="3">Transglutaminase-like enzyme, putative cysteine protease</fullName>
    </submittedName>
    <submittedName>
        <fullName evidence="2">Transglutaminase-like putative cysteine protease</fullName>
    </submittedName>
</protein>
<evidence type="ECO:0000313" key="2">
    <source>
        <dbReference type="EMBL" id="RXG30127.1"/>
    </source>
</evidence>
<gene>
    <name evidence="2" type="ORF">DSM01_876</name>
    <name evidence="3" type="ORF">SAMN04487999_1582</name>
</gene>
<dbReference type="GO" id="GO:0006508">
    <property type="term" value="P:proteolysis"/>
    <property type="evidence" value="ECO:0007669"/>
    <property type="project" value="UniProtKB-KW"/>
</dbReference>
<sequence length="332" mass="38246">MEYTIKYKAVNTYDAPVDEAFWQFLLRPEENETQRVRLSKFSNSINAAVDASTNTFGFPICRVHLKKAVERISFEANYIISKKHSNPFSALDSVVNPVHTQLLNSLDFKIEYERFLGETSLTTLNREALPFKFSDSHSIFDNLNELNAWIYKNFEFKTRVTDVTITPSEFLAQGAGVCQDFTHLFLTIARLHQIPARYTSGYLHQGNGYKGDSQMHAWAECYIPEKGWLGFDPANNLIALENHIKVAHGRDYADCAPIKGIIYSNSEKNETNYVVEVQAREESEPDVFMDFEVSEPLPFAQQLAFQSQWQQQQYQQQQQLRQQQNPLDSSEL</sequence>
<evidence type="ECO:0000259" key="1">
    <source>
        <dbReference type="SMART" id="SM00460"/>
    </source>
</evidence>
<dbReference type="SUPFAM" id="SSF54001">
    <property type="entry name" value="Cysteine proteinases"/>
    <property type="match status" value="1"/>
</dbReference>
<name>A0A1M5XMG8_9FLAO</name>
<evidence type="ECO:0000313" key="3">
    <source>
        <dbReference type="EMBL" id="SHI00738.1"/>
    </source>
</evidence>
<dbReference type="OrthoDB" id="9804872at2"/>
<dbReference type="InterPro" id="IPR038765">
    <property type="entry name" value="Papain-like_cys_pep_sf"/>
</dbReference>
<dbReference type="GO" id="GO:0008233">
    <property type="term" value="F:peptidase activity"/>
    <property type="evidence" value="ECO:0007669"/>
    <property type="project" value="UniProtKB-KW"/>
</dbReference>
<dbReference type="RefSeq" id="WP_072982026.1">
    <property type="nucleotide sequence ID" value="NZ_FQXT01000003.1"/>
</dbReference>
<reference evidence="4" key="2">
    <citation type="submission" date="2016-11" db="EMBL/GenBank/DDBJ databases">
        <authorList>
            <person name="Varghese N."/>
            <person name="Submissions S."/>
        </authorList>
    </citation>
    <scope>NUCLEOTIDE SEQUENCE [LARGE SCALE GENOMIC DNA]</scope>
    <source>
        <strain evidence="4">DSM 19859</strain>
    </source>
</reference>
<dbReference type="Proteomes" id="UP000184240">
    <property type="component" value="Unassembled WGS sequence"/>
</dbReference>
<reference evidence="2 5" key="3">
    <citation type="submission" date="2018-07" db="EMBL/GenBank/DDBJ databases">
        <title>Leeuwenhoekiella genomics.</title>
        <authorList>
            <person name="Tahon G."/>
            <person name="Willems A."/>
        </authorList>
    </citation>
    <scope>NUCLEOTIDE SEQUENCE [LARGE SCALE GENOMIC DNA]</scope>
    <source>
        <strain evidence="2 5">LMG 24856</strain>
    </source>
</reference>
<feature type="domain" description="Transglutaminase-like" evidence="1">
    <location>
        <begin position="170"/>
        <end position="235"/>
    </location>
</feature>
<dbReference type="Gene3D" id="3.10.620.30">
    <property type="match status" value="1"/>
</dbReference>
<reference evidence="3" key="1">
    <citation type="submission" date="2016-11" db="EMBL/GenBank/DDBJ databases">
        <authorList>
            <person name="Jaros S."/>
            <person name="Januszkiewicz K."/>
            <person name="Wedrychowicz H."/>
        </authorList>
    </citation>
    <scope>NUCLEOTIDE SEQUENCE [LARGE SCALE GENOMIC DNA]</scope>
    <source>
        <strain evidence="3">DSM 19859</strain>
    </source>
</reference>
<evidence type="ECO:0000313" key="4">
    <source>
        <dbReference type="Proteomes" id="UP000184240"/>
    </source>
</evidence>